<feature type="domain" description="SusD-like N-terminal" evidence="7">
    <location>
        <begin position="77"/>
        <end position="220"/>
    </location>
</feature>
<organism evidence="8 9">
    <name type="scientific">Splendidivirga corallicola</name>
    <dbReference type="NCBI Taxonomy" id="3051826"/>
    <lineage>
        <taxon>Bacteria</taxon>
        <taxon>Pseudomonadati</taxon>
        <taxon>Bacteroidota</taxon>
        <taxon>Cytophagia</taxon>
        <taxon>Cytophagales</taxon>
        <taxon>Splendidivirgaceae</taxon>
        <taxon>Splendidivirga</taxon>
    </lineage>
</organism>
<evidence type="ECO:0000259" key="7">
    <source>
        <dbReference type="Pfam" id="PF14322"/>
    </source>
</evidence>
<comment type="subcellular location">
    <subcellularLocation>
        <location evidence="1">Cell outer membrane</location>
    </subcellularLocation>
</comment>
<dbReference type="PROSITE" id="PS51257">
    <property type="entry name" value="PROKAR_LIPOPROTEIN"/>
    <property type="match status" value="1"/>
</dbReference>
<dbReference type="Pfam" id="PF07980">
    <property type="entry name" value="SusD_RagB"/>
    <property type="match status" value="1"/>
</dbReference>
<evidence type="ECO:0000259" key="6">
    <source>
        <dbReference type="Pfam" id="PF07980"/>
    </source>
</evidence>
<evidence type="ECO:0000256" key="4">
    <source>
        <dbReference type="ARBA" id="ARBA00023136"/>
    </source>
</evidence>
<gene>
    <name evidence="8" type="ORF">QQ008_12175</name>
</gene>
<name>A0ABT8KN47_9BACT</name>
<dbReference type="InterPro" id="IPR012944">
    <property type="entry name" value="SusD_RagB_dom"/>
</dbReference>
<dbReference type="EMBL" id="JAUJEA010000004">
    <property type="protein sequence ID" value="MDN5202131.1"/>
    <property type="molecule type" value="Genomic_DNA"/>
</dbReference>
<keyword evidence="9" id="KW-1185">Reference proteome</keyword>
<protein>
    <submittedName>
        <fullName evidence="8">RagB/SusD family nutrient uptake outer membrane protein</fullName>
    </submittedName>
</protein>
<evidence type="ECO:0000313" key="9">
    <source>
        <dbReference type="Proteomes" id="UP001172082"/>
    </source>
</evidence>
<dbReference type="SUPFAM" id="SSF48452">
    <property type="entry name" value="TPR-like"/>
    <property type="match status" value="1"/>
</dbReference>
<dbReference type="Gene3D" id="1.25.40.390">
    <property type="match status" value="1"/>
</dbReference>
<evidence type="ECO:0000256" key="5">
    <source>
        <dbReference type="ARBA" id="ARBA00023237"/>
    </source>
</evidence>
<dbReference type="RefSeq" id="WP_346752157.1">
    <property type="nucleotide sequence ID" value="NZ_JAUJEA010000004.1"/>
</dbReference>
<keyword evidence="5" id="KW-0998">Cell outer membrane</keyword>
<keyword evidence="3" id="KW-0732">Signal</keyword>
<dbReference type="Pfam" id="PF14322">
    <property type="entry name" value="SusD-like_3"/>
    <property type="match status" value="1"/>
</dbReference>
<keyword evidence="4" id="KW-0472">Membrane</keyword>
<proteinExistence type="inferred from homology"/>
<sequence>MKKIYILVVLLLASIACEDPFDLTRKDIISEDIVFEDEGLANAFLADLYSNAQFQIITGQSNFNMNLINSFGGEARNFAPWQAPFGQVIGPVFNEQGAGALNYWPYAHIRETNEFITRLPGSSSLGEDFIAVRVAEARFIRAHAYFEMVKRYGGIPLVTEALPIDASEEELFVSRNSEKEIYDFIGSEMDEIVDILPSVADQDGRATRWAALALKSRAMLYAASIAQFGSVQLDGLLGIPSGEANTYYQRSLDASREIITNGPFSLYRKQSDPVQNFTDLFTDENGNPEVIFAEKWDALAGKGHDWDLTAHPDGFGFSWNSNYPVYLETLELFDFMDGTSGKVDRSMYDDTTPIDPNWFFGQRDPRMRASISHPGMSWRGKTVHYHRSTDYTDPADGLRKRSASATFIIPGSDDWPGAGPRRNINAATTSLQIRKRLDENLPATGVNLSSTDFYVFRLGEIMLNYVEAAFYLGDPNGDMANILNNEIRDRAGMPALSGAEITEDKIRQERRVELAFEAHSFWDLRRWRIAVQELDGVVRHRMHFRYDYDDGTYTIAIADGDRGRVRSHQERNYYYALGLARLADNPKLIENPGY</sequence>
<comment type="caution">
    <text evidence="8">The sequence shown here is derived from an EMBL/GenBank/DDBJ whole genome shotgun (WGS) entry which is preliminary data.</text>
</comment>
<accession>A0ABT8KN47</accession>
<evidence type="ECO:0000256" key="3">
    <source>
        <dbReference type="ARBA" id="ARBA00022729"/>
    </source>
</evidence>
<comment type="similarity">
    <text evidence="2">Belongs to the SusD family.</text>
</comment>
<dbReference type="Proteomes" id="UP001172082">
    <property type="component" value="Unassembled WGS sequence"/>
</dbReference>
<feature type="domain" description="RagB/SusD" evidence="6">
    <location>
        <begin position="288"/>
        <end position="594"/>
    </location>
</feature>
<evidence type="ECO:0000256" key="2">
    <source>
        <dbReference type="ARBA" id="ARBA00006275"/>
    </source>
</evidence>
<evidence type="ECO:0000256" key="1">
    <source>
        <dbReference type="ARBA" id="ARBA00004442"/>
    </source>
</evidence>
<evidence type="ECO:0000313" key="8">
    <source>
        <dbReference type="EMBL" id="MDN5202131.1"/>
    </source>
</evidence>
<dbReference type="InterPro" id="IPR011990">
    <property type="entry name" value="TPR-like_helical_dom_sf"/>
</dbReference>
<dbReference type="InterPro" id="IPR033985">
    <property type="entry name" value="SusD-like_N"/>
</dbReference>
<reference evidence="8" key="1">
    <citation type="submission" date="2023-06" db="EMBL/GenBank/DDBJ databases">
        <title>Genomic of Parafulvivirga corallium.</title>
        <authorList>
            <person name="Wang G."/>
        </authorList>
    </citation>
    <scope>NUCLEOTIDE SEQUENCE</scope>
    <source>
        <strain evidence="8">BMA10</strain>
    </source>
</reference>